<feature type="site" description="Discriminates between blocked and unblocked aminoacyl-tRNA" evidence="9">
    <location>
        <position position="9"/>
    </location>
</feature>
<evidence type="ECO:0000256" key="10">
    <source>
        <dbReference type="RuleBase" id="RU000673"/>
    </source>
</evidence>
<evidence type="ECO:0000256" key="2">
    <source>
        <dbReference type="ARBA" id="ARBA00022490"/>
    </source>
</evidence>
<dbReference type="GO" id="GO:0006515">
    <property type="term" value="P:protein quality control for misfolded or incompletely synthesized proteins"/>
    <property type="evidence" value="ECO:0007669"/>
    <property type="project" value="UniProtKB-UniRule"/>
</dbReference>
<comment type="function">
    <text evidence="9">Catalyzes the release of premature peptidyl moieties from peptidyl-tRNA molecules trapped in stalled 50S ribosomal subunits, and thus maintains levels of free tRNAs and 50S ribosomes.</text>
</comment>
<dbReference type="AlphaFoldDB" id="W6NHS5"/>
<proteinExistence type="inferred from homology"/>
<keyword evidence="4 9" id="KW-0378">Hydrolase</keyword>
<comment type="subcellular location">
    <subcellularLocation>
        <location evidence="9">Cytoplasm</location>
    </subcellularLocation>
</comment>
<comment type="function">
    <text evidence="9">Hydrolyzes ribosome-free peptidyl-tRNAs (with 1 or more amino acids incorporated), which drop off the ribosome during protein synthesis, or as a result of ribosome stalling.</text>
</comment>
<dbReference type="SUPFAM" id="SSF53178">
    <property type="entry name" value="Peptidyl-tRNA hydrolase-like"/>
    <property type="match status" value="1"/>
</dbReference>
<dbReference type="FunFam" id="3.40.50.1470:FF:000001">
    <property type="entry name" value="Peptidyl-tRNA hydrolase"/>
    <property type="match status" value="1"/>
</dbReference>
<accession>W6NHS5</accession>
<keyword evidence="3 9" id="KW-0820">tRNA-binding</keyword>
<dbReference type="GO" id="GO:0005737">
    <property type="term" value="C:cytoplasm"/>
    <property type="evidence" value="ECO:0007669"/>
    <property type="project" value="UniProtKB-SubCell"/>
</dbReference>
<evidence type="ECO:0000256" key="1">
    <source>
        <dbReference type="ARBA" id="ARBA00013260"/>
    </source>
</evidence>
<dbReference type="CDD" id="cd00462">
    <property type="entry name" value="PTH"/>
    <property type="match status" value="1"/>
</dbReference>
<dbReference type="PROSITE" id="PS01196">
    <property type="entry name" value="PEPT_TRNA_HYDROL_2"/>
    <property type="match status" value="1"/>
</dbReference>
<keyword evidence="5 9" id="KW-0694">RNA-binding</keyword>
<evidence type="ECO:0000256" key="7">
    <source>
        <dbReference type="ARBA" id="ARBA00048707"/>
    </source>
</evidence>
<feature type="binding site" evidence="9">
    <location>
        <position position="112"/>
    </location>
    <ligand>
        <name>tRNA</name>
        <dbReference type="ChEBI" id="CHEBI:17843"/>
    </ligand>
</feature>
<dbReference type="GO" id="GO:0000049">
    <property type="term" value="F:tRNA binding"/>
    <property type="evidence" value="ECO:0007669"/>
    <property type="project" value="UniProtKB-UniRule"/>
</dbReference>
<dbReference type="PANTHER" id="PTHR17224">
    <property type="entry name" value="PEPTIDYL-TRNA HYDROLASE"/>
    <property type="match status" value="1"/>
</dbReference>
<dbReference type="GO" id="GO:0004045">
    <property type="term" value="F:peptidyl-tRNA hydrolase activity"/>
    <property type="evidence" value="ECO:0007669"/>
    <property type="project" value="UniProtKB-UniRule"/>
</dbReference>
<comment type="catalytic activity">
    <reaction evidence="7 9 10">
        <text>an N-acyl-L-alpha-aminoacyl-tRNA + H2O = an N-acyl-L-amino acid + a tRNA + H(+)</text>
        <dbReference type="Rhea" id="RHEA:54448"/>
        <dbReference type="Rhea" id="RHEA-COMP:10123"/>
        <dbReference type="Rhea" id="RHEA-COMP:13883"/>
        <dbReference type="ChEBI" id="CHEBI:15377"/>
        <dbReference type="ChEBI" id="CHEBI:15378"/>
        <dbReference type="ChEBI" id="CHEBI:59874"/>
        <dbReference type="ChEBI" id="CHEBI:78442"/>
        <dbReference type="ChEBI" id="CHEBI:138191"/>
        <dbReference type="EC" id="3.1.1.29"/>
    </reaction>
</comment>
<dbReference type="Pfam" id="PF01195">
    <property type="entry name" value="Pept_tRNA_hydro"/>
    <property type="match status" value="1"/>
</dbReference>
<protein>
    <recommendedName>
        <fullName evidence="8 9">Peptidyl-tRNA hydrolase</fullName>
        <shortName evidence="9">Pth</shortName>
        <ecNumber evidence="1 9">3.1.1.29</ecNumber>
    </recommendedName>
</protein>
<evidence type="ECO:0000256" key="8">
    <source>
        <dbReference type="ARBA" id="ARBA00050038"/>
    </source>
</evidence>
<comment type="subunit">
    <text evidence="9">Monomer.</text>
</comment>
<feature type="site" description="Stabilizes the basic form of H active site to accept a proton" evidence="9">
    <location>
        <position position="91"/>
    </location>
</feature>
<dbReference type="Gene3D" id="3.40.50.1470">
    <property type="entry name" value="Peptidyl-tRNA hydrolase"/>
    <property type="match status" value="1"/>
</dbReference>
<dbReference type="RefSeq" id="WP_017895902.1">
    <property type="nucleotide sequence ID" value="NZ_CBXI010000029.1"/>
</dbReference>
<dbReference type="InterPro" id="IPR018171">
    <property type="entry name" value="Pept_tRNA_hydro_CS"/>
</dbReference>
<evidence type="ECO:0000256" key="4">
    <source>
        <dbReference type="ARBA" id="ARBA00022801"/>
    </source>
</evidence>
<dbReference type="GO" id="GO:0072344">
    <property type="term" value="P:rescue of stalled ribosome"/>
    <property type="evidence" value="ECO:0007669"/>
    <property type="project" value="UniProtKB-UniRule"/>
</dbReference>
<reference evidence="12 13" key="1">
    <citation type="journal article" date="2015" name="Genome Announc.">
        <title>Draft Genome Sequence of Clostridium tyrobutyricum Strain DIVETGP, Isolated from Cow's Milk for Grana Padano Production.</title>
        <authorList>
            <person name="Soggiu A."/>
            <person name="Piras C."/>
            <person name="Gaiarsa S."/>
            <person name="Sassera D."/>
            <person name="Roncada P."/>
            <person name="Bendixen E."/>
            <person name="Brasca M."/>
            <person name="Bonizzi L."/>
        </authorList>
    </citation>
    <scope>NUCLEOTIDE SEQUENCE [LARGE SCALE GENOMIC DNA]</scope>
    <source>
        <strain evidence="12 13">DIVETGP</strain>
    </source>
</reference>
<dbReference type="HAMAP" id="MF_00083">
    <property type="entry name" value="Pept_tRNA_hydro_bact"/>
    <property type="match status" value="1"/>
</dbReference>
<dbReference type="InterPro" id="IPR036416">
    <property type="entry name" value="Pept_tRNA_hydro_sf"/>
</dbReference>
<keyword evidence="13" id="KW-1185">Reference proteome</keyword>
<evidence type="ECO:0000313" key="12">
    <source>
        <dbReference type="EMBL" id="CDL91612.1"/>
    </source>
</evidence>
<dbReference type="InterPro" id="IPR001328">
    <property type="entry name" value="Pept_tRNA_hydro"/>
</dbReference>
<comment type="caution">
    <text evidence="12">The sequence shown here is derived from an EMBL/GenBank/DDBJ whole genome shotgun (WGS) entry which is preliminary data.</text>
</comment>
<dbReference type="Proteomes" id="UP000019482">
    <property type="component" value="Unassembled WGS sequence"/>
</dbReference>
<evidence type="ECO:0000313" key="13">
    <source>
        <dbReference type="Proteomes" id="UP000019482"/>
    </source>
</evidence>
<dbReference type="OrthoDB" id="9800507at2"/>
<dbReference type="EC" id="3.1.1.29" evidence="1 9"/>
<feature type="active site" description="Proton acceptor" evidence="9">
    <location>
        <position position="19"/>
    </location>
</feature>
<feature type="binding site" evidence="9">
    <location>
        <position position="64"/>
    </location>
    <ligand>
        <name>tRNA</name>
        <dbReference type="ChEBI" id="CHEBI:17843"/>
    </ligand>
</feature>
<dbReference type="NCBIfam" id="TIGR00447">
    <property type="entry name" value="pth"/>
    <property type="match status" value="1"/>
</dbReference>
<dbReference type="PANTHER" id="PTHR17224:SF1">
    <property type="entry name" value="PEPTIDYL-TRNA HYDROLASE"/>
    <property type="match status" value="1"/>
</dbReference>
<comment type="similarity">
    <text evidence="6 9 11">Belongs to the PTH family.</text>
</comment>
<evidence type="ECO:0000256" key="3">
    <source>
        <dbReference type="ARBA" id="ARBA00022555"/>
    </source>
</evidence>
<name>W6NHS5_CLOTY</name>
<organism evidence="12 13">
    <name type="scientific">Clostridium tyrobutyricum DIVETGP</name>
    <dbReference type="NCBI Taxonomy" id="1408889"/>
    <lineage>
        <taxon>Bacteria</taxon>
        <taxon>Bacillati</taxon>
        <taxon>Bacillota</taxon>
        <taxon>Clostridia</taxon>
        <taxon>Eubacteriales</taxon>
        <taxon>Clostridiaceae</taxon>
        <taxon>Clostridium</taxon>
    </lineage>
</organism>
<dbReference type="GeneID" id="29418081"/>
<sequence length="187" mass="20932">MYLIVGLGNIGDKYDYTRHNVGFDALDFISEDQNISISKNKFKGTYGEGMIDSNKVMLLKPSTYMNLSGESVSELASFYKIDSKNIIVIQDDISLPIGKIRIRQKGSHGGHNGIKNIIQNLNTDQFVRIKIGVGQPNMNIVSYVLGKFEKDDRKHIEKVFKIVGDVVKCIIIEGVPEAMNKFNGMDI</sequence>
<dbReference type="EMBL" id="CBXI010000029">
    <property type="protein sequence ID" value="CDL91612.1"/>
    <property type="molecule type" value="Genomic_DNA"/>
</dbReference>
<feature type="binding site" evidence="9">
    <location>
        <position position="14"/>
    </location>
    <ligand>
        <name>tRNA</name>
        <dbReference type="ChEBI" id="CHEBI:17843"/>
    </ligand>
</feature>
<evidence type="ECO:0000256" key="11">
    <source>
        <dbReference type="RuleBase" id="RU004320"/>
    </source>
</evidence>
<feature type="binding site" evidence="9">
    <location>
        <position position="66"/>
    </location>
    <ligand>
        <name>tRNA</name>
        <dbReference type="ChEBI" id="CHEBI:17843"/>
    </ligand>
</feature>
<evidence type="ECO:0000256" key="6">
    <source>
        <dbReference type="ARBA" id="ARBA00038063"/>
    </source>
</evidence>
<dbReference type="PROSITE" id="PS01195">
    <property type="entry name" value="PEPT_TRNA_HYDROL_1"/>
    <property type="match status" value="1"/>
</dbReference>
<evidence type="ECO:0000256" key="5">
    <source>
        <dbReference type="ARBA" id="ARBA00022884"/>
    </source>
</evidence>
<evidence type="ECO:0000256" key="9">
    <source>
        <dbReference type="HAMAP-Rule" id="MF_00083"/>
    </source>
</evidence>
<keyword evidence="2 9" id="KW-0963">Cytoplasm</keyword>
<gene>
    <name evidence="9" type="primary">pth</name>
    <name evidence="12" type="ORF">CTDIVETGP_1682</name>
</gene>